<keyword evidence="1" id="KW-0472">Membrane</keyword>
<keyword evidence="1" id="KW-0812">Transmembrane</keyword>
<evidence type="ECO:0000313" key="2">
    <source>
        <dbReference type="EMBL" id="AKJ37327.1"/>
    </source>
</evidence>
<keyword evidence="1" id="KW-1133">Transmembrane helix</keyword>
<dbReference type="AlphaFoldDB" id="A0A0G3CDY4"/>
<reference evidence="2 3" key="2">
    <citation type="journal article" date="2015" name="Stand. Genomic Sci.">
        <title>The complete genome sequence of the rumen methanogen Methanosarcina barkeri CM1.</title>
        <authorList>
            <person name="Lambie S.C."/>
            <person name="Kelly W.J."/>
            <person name="Leahy S.C."/>
            <person name="Li D."/>
            <person name="Reilly K."/>
            <person name="McAllister T.A."/>
            <person name="Valle E.R."/>
            <person name="Attwood G.T."/>
            <person name="Altermann E."/>
        </authorList>
    </citation>
    <scope>NUCLEOTIDE SEQUENCE [LARGE SCALE GENOMIC DNA]</scope>
    <source>
        <strain evidence="2 3">CM1</strain>
    </source>
</reference>
<accession>A0A0G3CDY4</accession>
<name>A0A0G3CDY4_METBA</name>
<protein>
    <submittedName>
        <fullName evidence="2">Uncharacterized protein</fullName>
    </submittedName>
</protein>
<proteinExistence type="predicted"/>
<dbReference type="Proteomes" id="UP000035331">
    <property type="component" value="Chromosome"/>
</dbReference>
<evidence type="ECO:0000313" key="3">
    <source>
        <dbReference type="Proteomes" id="UP000035331"/>
    </source>
</evidence>
<gene>
    <name evidence="2" type="ORF">MCM1_0210</name>
</gene>
<evidence type="ECO:0000256" key="1">
    <source>
        <dbReference type="SAM" id="Phobius"/>
    </source>
</evidence>
<sequence length="139" mass="17080">MKEFGNFPTRILISKKVGFKSSLAKYRKFCPIRDYFIKFIESLRVKIMRKKQFAIACTFLLIIAHMFRRWKQMQKSLVWKGFLSESMWVEGYGDLSSFKKLVFWMNYPFSYARYLWDVVWDRIDRLYFRYSRARSLNKD</sequence>
<dbReference type="PATRIC" id="fig|796385.3.peg.256"/>
<dbReference type="EMBL" id="CP008746">
    <property type="protein sequence ID" value="AKJ37327.1"/>
    <property type="molecule type" value="Genomic_DNA"/>
</dbReference>
<feature type="transmembrane region" description="Helical" evidence="1">
    <location>
        <begin position="53"/>
        <end position="70"/>
    </location>
</feature>
<reference evidence="3" key="1">
    <citation type="submission" date="2014-06" db="EMBL/GenBank/DDBJ databases">
        <title>The complete genome sequence of Methanosarcina barkeri CM1.</title>
        <authorList>
            <consortium name="Pastoral Greenhouse Gas Research Consortium"/>
            <person name="Lambie S.C."/>
            <person name="Leahy S.C."/>
            <person name="Kelly W.J."/>
            <person name="Li D."/>
            <person name="Reilly K."/>
            <person name="Attwood G.T."/>
            <person name="Altermann E."/>
        </authorList>
    </citation>
    <scope>NUCLEOTIDE SEQUENCE [LARGE SCALE GENOMIC DNA]</scope>
    <source>
        <strain evidence="3">CM1</strain>
    </source>
</reference>
<organism evidence="2 3">
    <name type="scientific">Methanosarcina barkeri CM1</name>
    <dbReference type="NCBI Taxonomy" id="796385"/>
    <lineage>
        <taxon>Archaea</taxon>
        <taxon>Methanobacteriati</taxon>
        <taxon>Methanobacteriota</taxon>
        <taxon>Stenosarchaea group</taxon>
        <taxon>Methanomicrobia</taxon>
        <taxon>Methanosarcinales</taxon>
        <taxon>Methanosarcinaceae</taxon>
        <taxon>Methanosarcina</taxon>
    </lineage>
</organism>